<proteinExistence type="predicted"/>
<gene>
    <name evidence="1" type="ORF">CEXT_316421</name>
</gene>
<protein>
    <submittedName>
        <fullName evidence="1">Uncharacterized protein</fullName>
    </submittedName>
</protein>
<keyword evidence="2" id="KW-1185">Reference proteome</keyword>
<accession>A0AAV4VKX4</accession>
<comment type="caution">
    <text evidence="1">The sequence shown here is derived from an EMBL/GenBank/DDBJ whole genome shotgun (WGS) entry which is preliminary data.</text>
</comment>
<dbReference type="EMBL" id="BPLR01014738">
    <property type="protein sequence ID" value="GIY70967.1"/>
    <property type="molecule type" value="Genomic_DNA"/>
</dbReference>
<dbReference type="AlphaFoldDB" id="A0AAV4VKX4"/>
<sequence length="114" mass="12715">MPPSSREIKGTIKKQCATASRVYAEATAFHQKKTRSNVLANKHASWVIISFRTLASRVSLVNGGIEKARRPSLLTWGGKGRLSSKNAVTSLNNHFVRKRIPFFFLILLLFGNCN</sequence>
<evidence type="ECO:0000313" key="2">
    <source>
        <dbReference type="Proteomes" id="UP001054945"/>
    </source>
</evidence>
<reference evidence="1 2" key="1">
    <citation type="submission" date="2021-06" db="EMBL/GenBank/DDBJ databases">
        <title>Caerostris extrusa draft genome.</title>
        <authorList>
            <person name="Kono N."/>
            <person name="Arakawa K."/>
        </authorList>
    </citation>
    <scope>NUCLEOTIDE SEQUENCE [LARGE SCALE GENOMIC DNA]</scope>
</reference>
<evidence type="ECO:0000313" key="1">
    <source>
        <dbReference type="EMBL" id="GIY70967.1"/>
    </source>
</evidence>
<dbReference type="Proteomes" id="UP001054945">
    <property type="component" value="Unassembled WGS sequence"/>
</dbReference>
<name>A0AAV4VKX4_CAEEX</name>
<organism evidence="1 2">
    <name type="scientific">Caerostris extrusa</name>
    <name type="common">Bark spider</name>
    <name type="synonym">Caerostris bankana</name>
    <dbReference type="NCBI Taxonomy" id="172846"/>
    <lineage>
        <taxon>Eukaryota</taxon>
        <taxon>Metazoa</taxon>
        <taxon>Ecdysozoa</taxon>
        <taxon>Arthropoda</taxon>
        <taxon>Chelicerata</taxon>
        <taxon>Arachnida</taxon>
        <taxon>Araneae</taxon>
        <taxon>Araneomorphae</taxon>
        <taxon>Entelegynae</taxon>
        <taxon>Araneoidea</taxon>
        <taxon>Araneidae</taxon>
        <taxon>Caerostris</taxon>
    </lineage>
</organism>